<dbReference type="AlphaFoldDB" id="A0A9Q0KVR0"/>
<keyword evidence="1" id="KW-1133">Transmembrane helix</keyword>
<evidence type="ECO:0000313" key="2">
    <source>
        <dbReference type="EMBL" id="KAJ4977630.1"/>
    </source>
</evidence>
<feature type="transmembrane region" description="Helical" evidence="1">
    <location>
        <begin position="26"/>
        <end position="48"/>
    </location>
</feature>
<evidence type="ECO:0000313" key="3">
    <source>
        <dbReference type="Proteomes" id="UP001141806"/>
    </source>
</evidence>
<dbReference type="OrthoDB" id="783419at2759"/>
<name>A0A9Q0KVR0_9MAGN</name>
<keyword evidence="1" id="KW-0812">Transmembrane</keyword>
<reference evidence="2" key="1">
    <citation type="journal article" date="2023" name="Plant J.">
        <title>The genome of the king protea, Protea cynaroides.</title>
        <authorList>
            <person name="Chang J."/>
            <person name="Duong T.A."/>
            <person name="Schoeman C."/>
            <person name="Ma X."/>
            <person name="Roodt D."/>
            <person name="Barker N."/>
            <person name="Li Z."/>
            <person name="Van de Peer Y."/>
            <person name="Mizrachi E."/>
        </authorList>
    </citation>
    <scope>NUCLEOTIDE SEQUENCE</scope>
    <source>
        <tissue evidence="2">Young leaves</tissue>
    </source>
</reference>
<protein>
    <submittedName>
        <fullName evidence="2">Uncharacterized protein</fullName>
    </submittedName>
</protein>
<accession>A0A9Q0KVR0</accession>
<proteinExistence type="predicted"/>
<evidence type="ECO:0000256" key="1">
    <source>
        <dbReference type="SAM" id="Phobius"/>
    </source>
</evidence>
<comment type="caution">
    <text evidence="2">The sequence shown here is derived from an EMBL/GenBank/DDBJ whole genome shotgun (WGS) entry which is preliminary data.</text>
</comment>
<keyword evidence="1" id="KW-0472">Membrane</keyword>
<gene>
    <name evidence="2" type="ORF">NE237_008410</name>
</gene>
<organism evidence="2 3">
    <name type="scientific">Protea cynaroides</name>
    <dbReference type="NCBI Taxonomy" id="273540"/>
    <lineage>
        <taxon>Eukaryota</taxon>
        <taxon>Viridiplantae</taxon>
        <taxon>Streptophyta</taxon>
        <taxon>Embryophyta</taxon>
        <taxon>Tracheophyta</taxon>
        <taxon>Spermatophyta</taxon>
        <taxon>Magnoliopsida</taxon>
        <taxon>Proteales</taxon>
        <taxon>Proteaceae</taxon>
        <taxon>Protea</taxon>
    </lineage>
</organism>
<dbReference type="Proteomes" id="UP001141806">
    <property type="component" value="Unassembled WGS sequence"/>
</dbReference>
<dbReference type="EMBL" id="JAMYWD010000002">
    <property type="protein sequence ID" value="KAJ4977630.1"/>
    <property type="molecule type" value="Genomic_DNA"/>
</dbReference>
<keyword evidence="3" id="KW-1185">Reference proteome</keyword>
<sequence length="114" mass="12579">MNVITQAFASNLGDLKLSSLSIANNVLNGFSFGLLTITSLLASVLASWQSHYEIQGFVHGKLVVGTWEENNKAAYEIRLLSKSSIFNRSGFCKASTIPLNFQRSLRGDIINRTR</sequence>